<sequence>MTRFQKGALVLALLLNLSVALLEILAGLWARSVALLADAAHFVEDSAIYLLALLITGSTAAAERRFALAIAVLMMAPGVMAAAQVVRRLADPAPPHAAAVVAVSGLALMANLLGAAIILAARRGPAPEPLGLRAAWYASRHDAMGNIAMIGAGLAVAATGQGWPELVVGVGVALLHLSGAVAILSCVCLRSTRAVR</sequence>
<dbReference type="STRING" id="1086013.SAMN05421774_101411"/>
<evidence type="ECO:0000256" key="5">
    <source>
        <dbReference type="SAM" id="Phobius"/>
    </source>
</evidence>
<feature type="transmembrane region" description="Helical" evidence="5">
    <location>
        <begin position="143"/>
        <end position="160"/>
    </location>
</feature>
<gene>
    <name evidence="7" type="ORF">SAMN05421774_101411</name>
</gene>
<name>A0A1N7KG84_9RHOB</name>
<keyword evidence="3 5" id="KW-1133">Transmembrane helix</keyword>
<evidence type="ECO:0000313" key="8">
    <source>
        <dbReference type="Proteomes" id="UP000186141"/>
    </source>
</evidence>
<comment type="subcellular location">
    <subcellularLocation>
        <location evidence="1">Membrane</location>
        <topology evidence="1">Multi-pass membrane protein</topology>
    </subcellularLocation>
</comment>
<keyword evidence="2 5" id="KW-0812">Transmembrane</keyword>
<feature type="transmembrane region" description="Helical" evidence="5">
    <location>
        <begin position="166"/>
        <end position="189"/>
    </location>
</feature>
<evidence type="ECO:0000256" key="2">
    <source>
        <dbReference type="ARBA" id="ARBA00022692"/>
    </source>
</evidence>
<dbReference type="SUPFAM" id="SSF161111">
    <property type="entry name" value="Cation efflux protein transmembrane domain-like"/>
    <property type="match status" value="1"/>
</dbReference>
<keyword evidence="8" id="KW-1185">Reference proteome</keyword>
<feature type="transmembrane region" description="Helical" evidence="5">
    <location>
        <begin position="32"/>
        <end position="54"/>
    </location>
</feature>
<evidence type="ECO:0000313" key="7">
    <source>
        <dbReference type="EMBL" id="SIS60602.1"/>
    </source>
</evidence>
<protein>
    <submittedName>
        <fullName evidence="7">Cation efflux family protein</fullName>
    </submittedName>
</protein>
<dbReference type="GO" id="GO:0016020">
    <property type="term" value="C:membrane"/>
    <property type="evidence" value="ECO:0007669"/>
    <property type="project" value="UniProtKB-SubCell"/>
</dbReference>
<dbReference type="Pfam" id="PF01545">
    <property type="entry name" value="Cation_efflux"/>
    <property type="match status" value="1"/>
</dbReference>
<evidence type="ECO:0000256" key="4">
    <source>
        <dbReference type="ARBA" id="ARBA00023136"/>
    </source>
</evidence>
<dbReference type="InterPro" id="IPR027469">
    <property type="entry name" value="Cation_efflux_TMD_sf"/>
</dbReference>
<dbReference type="AlphaFoldDB" id="A0A1N7KG84"/>
<accession>A0A1N7KG84</accession>
<dbReference type="Proteomes" id="UP000186141">
    <property type="component" value="Unassembled WGS sequence"/>
</dbReference>
<dbReference type="RefSeq" id="WP_076528203.1">
    <property type="nucleotide sequence ID" value="NZ_BMEH01000001.1"/>
</dbReference>
<organism evidence="7 8">
    <name type="scientific">Gemmobacter megaterium</name>
    <dbReference type="NCBI Taxonomy" id="1086013"/>
    <lineage>
        <taxon>Bacteria</taxon>
        <taxon>Pseudomonadati</taxon>
        <taxon>Pseudomonadota</taxon>
        <taxon>Alphaproteobacteria</taxon>
        <taxon>Rhodobacterales</taxon>
        <taxon>Paracoccaceae</taxon>
        <taxon>Gemmobacter</taxon>
    </lineage>
</organism>
<feature type="domain" description="Cation efflux protein transmembrane" evidence="6">
    <location>
        <begin position="9"/>
        <end position="184"/>
    </location>
</feature>
<dbReference type="EMBL" id="FTOT01000001">
    <property type="protein sequence ID" value="SIS60602.1"/>
    <property type="molecule type" value="Genomic_DNA"/>
</dbReference>
<dbReference type="InterPro" id="IPR058533">
    <property type="entry name" value="Cation_efflux_TM"/>
</dbReference>
<feature type="transmembrane region" description="Helical" evidence="5">
    <location>
        <begin position="98"/>
        <end position="122"/>
    </location>
</feature>
<evidence type="ECO:0000256" key="3">
    <source>
        <dbReference type="ARBA" id="ARBA00022989"/>
    </source>
</evidence>
<reference evidence="7 8" key="1">
    <citation type="submission" date="2017-01" db="EMBL/GenBank/DDBJ databases">
        <authorList>
            <person name="Mah S.A."/>
            <person name="Swanson W.J."/>
            <person name="Moy G.W."/>
            <person name="Vacquier V.D."/>
        </authorList>
    </citation>
    <scope>NUCLEOTIDE SEQUENCE [LARGE SCALE GENOMIC DNA]</scope>
    <source>
        <strain evidence="7 8">DSM 26375</strain>
    </source>
</reference>
<evidence type="ECO:0000259" key="6">
    <source>
        <dbReference type="Pfam" id="PF01545"/>
    </source>
</evidence>
<feature type="transmembrane region" description="Helical" evidence="5">
    <location>
        <begin position="66"/>
        <end position="86"/>
    </location>
</feature>
<proteinExistence type="predicted"/>
<keyword evidence="4 5" id="KW-0472">Membrane</keyword>
<evidence type="ECO:0000256" key="1">
    <source>
        <dbReference type="ARBA" id="ARBA00004141"/>
    </source>
</evidence>
<dbReference type="Gene3D" id="1.20.1510.10">
    <property type="entry name" value="Cation efflux protein transmembrane domain"/>
    <property type="match status" value="1"/>
</dbReference>
<dbReference type="GO" id="GO:0008324">
    <property type="term" value="F:monoatomic cation transmembrane transporter activity"/>
    <property type="evidence" value="ECO:0007669"/>
    <property type="project" value="InterPro"/>
</dbReference>